<evidence type="ECO:0000256" key="1">
    <source>
        <dbReference type="ARBA" id="ARBA00001933"/>
    </source>
</evidence>
<dbReference type="InterPro" id="IPR015422">
    <property type="entry name" value="PyrdxlP-dep_Trfase_small"/>
</dbReference>
<keyword evidence="5 11" id="KW-0663">Pyridoxal phosphate</keyword>
<evidence type="ECO:0000256" key="12">
    <source>
        <dbReference type="RuleBase" id="RU004508"/>
    </source>
</evidence>
<comment type="cofactor">
    <cofactor evidence="1">
        <name>pyridoxal 5'-phosphate</name>
        <dbReference type="ChEBI" id="CHEBI:597326"/>
    </cofactor>
</comment>
<dbReference type="InterPro" id="IPR026385">
    <property type="entry name" value="LegC-like"/>
</dbReference>
<evidence type="ECO:0000256" key="9">
    <source>
        <dbReference type="ARBA" id="ARBA00074221"/>
    </source>
</evidence>
<dbReference type="InterPro" id="IPR015421">
    <property type="entry name" value="PyrdxlP-dep_Trfase_major"/>
</dbReference>
<dbReference type="GO" id="GO:0000271">
    <property type="term" value="P:polysaccharide biosynthetic process"/>
    <property type="evidence" value="ECO:0007669"/>
    <property type="project" value="TreeGrafter"/>
</dbReference>
<evidence type="ECO:0000256" key="10">
    <source>
        <dbReference type="PIRSR" id="PIRSR000390-1"/>
    </source>
</evidence>
<keyword evidence="4 13" id="KW-0808">Transferase</keyword>
<evidence type="ECO:0000313" key="13">
    <source>
        <dbReference type="EMBL" id="KAB2933645.1"/>
    </source>
</evidence>
<dbReference type="InterPro" id="IPR000653">
    <property type="entry name" value="DegT/StrS_aminotransferase"/>
</dbReference>
<evidence type="ECO:0000256" key="8">
    <source>
        <dbReference type="ARBA" id="ARBA00066317"/>
    </source>
</evidence>
<dbReference type="PANTHER" id="PTHR30244:SF30">
    <property type="entry name" value="BLR5990 PROTEIN"/>
    <property type="match status" value="1"/>
</dbReference>
<proteinExistence type="inferred from homology"/>
<dbReference type="CDD" id="cd00616">
    <property type="entry name" value="AHBA_syn"/>
    <property type="match status" value="1"/>
</dbReference>
<evidence type="ECO:0000256" key="6">
    <source>
        <dbReference type="ARBA" id="ARBA00037999"/>
    </source>
</evidence>
<dbReference type="EC" id="2.6.1.102" evidence="8"/>
<comment type="pathway">
    <text evidence="2">Bacterial outer membrane biogenesis; LPS O-antigen biosynthesis.</text>
</comment>
<dbReference type="FunFam" id="3.40.640.10:FF:000090">
    <property type="entry name" value="Pyridoxal phosphate-dependent aminotransferase"/>
    <property type="match status" value="1"/>
</dbReference>
<dbReference type="Gene3D" id="3.90.1150.10">
    <property type="entry name" value="Aspartate Aminotransferase, domain 1"/>
    <property type="match status" value="1"/>
</dbReference>
<dbReference type="PANTHER" id="PTHR30244">
    <property type="entry name" value="TRANSAMINASE"/>
    <property type="match status" value="1"/>
</dbReference>
<dbReference type="Pfam" id="PF01041">
    <property type="entry name" value="DegT_DnrJ_EryC1"/>
    <property type="match status" value="1"/>
</dbReference>
<dbReference type="NCBIfam" id="TIGR04181">
    <property type="entry name" value="NHT_00031"/>
    <property type="match status" value="1"/>
</dbReference>
<evidence type="ECO:0000313" key="14">
    <source>
        <dbReference type="Proteomes" id="UP000460298"/>
    </source>
</evidence>
<evidence type="ECO:0000256" key="5">
    <source>
        <dbReference type="ARBA" id="ARBA00022898"/>
    </source>
</evidence>
<name>A0A833H2Y8_9LEPT</name>
<evidence type="ECO:0000256" key="4">
    <source>
        <dbReference type="ARBA" id="ARBA00022679"/>
    </source>
</evidence>
<comment type="catalytic activity">
    <reaction evidence="7">
        <text>GDP-alpha-D-perosamine + 2-oxoglutarate = GDP-4-dehydro-alpha-D-rhamnose + L-glutamate</text>
        <dbReference type="Rhea" id="RHEA:36779"/>
        <dbReference type="ChEBI" id="CHEBI:16810"/>
        <dbReference type="ChEBI" id="CHEBI:29985"/>
        <dbReference type="ChEBI" id="CHEBI:57964"/>
        <dbReference type="ChEBI" id="CHEBI:73996"/>
        <dbReference type="EC" id="2.6.1.102"/>
    </reaction>
</comment>
<dbReference type="Gene3D" id="3.40.640.10">
    <property type="entry name" value="Type I PLP-dependent aspartate aminotransferase-like (Major domain)"/>
    <property type="match status" value="1"/>
</dbReference>
<evidence type="ECO:0000256" key="7">
    <source>
        <dbReference type="ARBA" id="ARBA00051587"/>
    </source>
</evidence>
<reference evidence="13 14" key="1">
    <citation type="submission" date="2019-10" db="EMBL/GenBank/DDBJ databases">
        <title>Extracellular Electron Transfer in a Candidatus Methanoperedens spp. Enrichment Culture.</title>
        <authorList>
            <person name="Berger S."/>
            <person name="Rangel Shaw D."/>
            <person name="Berben T."/>
            <person name="In 'T Zandt M."/>
            <person name="Frank J."/>
            <person name="Reimann J."/>
            <person name="Jetten M.S.M."/>
            <person name="Welte C.U."/>
        </authorList>
    </citation>
    <scope>NUCLEOTIDE SEQUENCE [LARGE SCALE GENOMIC DNA]</scope>
    <source>
        <strain evidence="13">SB12</strain>
    </source>
</reference>
<sequence length="395" mass="42999">MKSAYRLDMLITALRSALPVGLDRAALHEPCISGNEWSYVKECLDTGWVSSVGSYVDRFEADLASFTGVKRAVAVVNGTAALHICLKLVGVGYDDEVLVPTLTFVATANAVTYCGAIPHFIDSDSGTLGIDPSRLDSYLTEIADLRSSGCYNKFTGRRIAAVVPMHTFGHPVDMDLLSGVCSRFGIPVVEDAAESLGSYYKGRHTGNMGRVAALSFNGNKIVTTGGGGAILTNDEKLGDLAKHLTTTARVSHGWELTHDMVGYNYRLPNINAAVGCAQLEMLPEFLRKKRALALRYQDAFSSVEGVRVIAEPAEAKSNYWLNTLLLDEELADIKDQLVERTNREGLQTRPAWTLMHRLPMYRTAPRMDLNVAESLSARLVNLPSSVILGEDDALV</sequence>
<feature type="active site" description="Proton acceptor" evidence="10">
    <location>
        <position position="220"/>
    </location>
</feature>
<evidence type="ECO:0000256" key="11">
    <source>
        <dbReference type="PIRSR" id="PIRSR000390-2"/>
    </source>
</evidence>
<dbReference type="PIRSF" id="PIRSF000390">
    <property type="entry name" value="PLP_StrS"/>
    <property type="match status" value="1"/>
</dbReference>
<comment type="similarity">
    <text evidence="6 12">Belongs to the DegT/DnrJ/EryC1 family.</text>
</comment>
<dbReference type="AlphaFoldDB" id="A0A833H2Y8"/>
<protein>
    <recommendedName>
        <fullName evidence="9">GDP-perosamine synthase</fullName>
        <ecNumber evidence="8">2.6.1.102</ecNumber>
    </recommendedName>
</protein>
<dbReference type="SUPFAM" id="SSF53383">
    <property type="entry name" value="PLP-dependent transferases"/>
    <property type="match status" value="1"/>
</dbReference>
<feature type="modified residue" description="N6-(pyridoxal phosphate)lysine" evidence="11">
    <location>
        <position position="220"/>
    </location>
</feature>
<evidence type="ECO:0000256" key="3">
    <source>
        <dbReference type="ARBA" id="ARBA00022576"/>
    </source>
</evidence>
<dbReference type="GO" id="GO:0102933">
    <property type="term" value="F:GDP-4-dehydro-6-deoxy-D-mannose-4-aminotransferase activity"/>
    <property type="evidence" value="ECO:0007669"/>
    <property type="project" value="UniProtKB-EC"/>
</dbReference>
<comment type="caution">
    <text evidence="13">The sequence shown here is derived from an EMBL/GenBank/DDBJ whole genome shotgun (WGS) entry which is preliminary data.</text>
</comment>
<accession>A0A833H2Y8</accession>
<organism evidence="13 14">
    <name type="scientific">Leptonema illini</name>
    <dbReference type="NCBI Taxonomy" id="183"/>
    <lineage>
        <taxon>Bacteria</taxon>
        <taxon>Pseudomonadati</taxon>
        <taxon>Spirochaetota</taxon>
        <taxon>Spirochaetia</taxon>
        <taxon>Leptospirales</taxon>
        <taxon>Leptospiraceae</taxon>
        <taxon>Leptonema</taxon>
    </lineage>
</organism>
<gene>
    <name evidence="13" type="ORF">F9K24_07325</name>
</gene>
<dbReference type="Proteomes" id="UP000460298">
    <property type="component" value="Unassembled WGS sequence"/>
</dbReference>
<dbReference type="GO" id="GO:0030170">
    <property type="term" value="F:pyridoxal phosphate binding"/>
    <property type="evidence" value="ECO:0007669"/>
    <property type="project" value="TreeGrafter"/>
</dbReference>
<dbReference type="EMBL" id="WBUI01000005">
    <property type="protein sequence ID" value="KAB2933645.1"/>
    <property type="molecule type" value="Genomic_DNA"/>
</dbReference>
<evidence type="ECO:0000256" key="2">
    <source>
        <dbReference type="ARBA" id="ARBA00005125"/>
    </source>
</evidence>
<dbReference type="InterPro" id="IPR015424">
    <property type="entry name" value="PyrdxlP-dep_Trfase"/>
</dbReference>
<keyword evidence="3 13" id="KW-0032">Aminotransferase</keyword>